<dbReference type="EMBL" id="CP119083">
    <property type="protein sequence ID" value="WEF33198.1"/>
    <property type="molecule type" value="Genomic_DNA"/>
</dbReference>
<keyword evidence="4" id="KW-0812">Transmembrane</keyword>
<keyword evidence="7" id="KW-1185">Reference proteome</keyword>
<name>A0ABY8BDB2_9BURK</name>
<evidence type="ECO:0000313" key="6">
    <source>
        <dbReference type="EMBL" id="WEF33198.1"/>
    </source>
</evidence>
<dbReference type="Gene3D" id="2.130.10.10">
    <property type="entry name" value="YVTN repeat-like/Quinoprotein amine dehydrogenase"/>
    <property type="match status" value="1"/>
</dbReference>
<dbReference type="PANTHER" id="PTHR24421">
    <property type="entry name" value="NITRATE/NITRITE SENSOR PROTEIN NARX-RELATED"/>
    <property type="match status" value="1"/>
</dbReference>
<dbReference type="CDD" id="cd16917">
    <property type="entry name" value="HATPase_UhpB-NarQ-NarX-like"/>
    <property type="match status" value="1"/>
</dbReference>
<keyword evidence="4" id="KW-0472">Membrane</keyword>
<reference evidence="6 7" key="1">
    <citation type="submission" date="2023-02" db="EMBL/GenBank/DDBJ databases">
        <title>Gemone sequence of Telluria chitinolytica ACM 3522T.</title>
        <authorList>
            <person name="Frediansyah A."/>
            <person name="Miess H."/>
            <person name="Gross H."/>
        </authorList>
    </citation>
    <scope>NUCLEOTIDE SEQUENCE [LARGE SCALE GENOMIC DNA]</scope>
    <source>
        <strain evidence="6 7">ACM 3522</strain>
    </source>
</reference>
<evidence type="ECO:0000259" key="5">
    <source>
        <dbReference type="SMART" id="SM00387"/>
    </source>
</evidence>
<dbReference type="SUPFAM" id="SSF63829">
    <property type="entry name" value="Calcium-dependent phosphotriesterase"/>
    <property type="match status" value="1"/>
</dbReference>
<dbReference type="SUPFAM" id="SSF55874">
    <property type="entry name" value="ATPase domain of HSP90 chaperone/DNA topoisomerase II/histidine kinase"/>
    <property type="match status" value="1"/>
</dbReference>
<protein>
    <submittedName>
        <fullName evidence="6">Triple tyrosine motif-containing protein</fullName>
    </submittedName>
</protein>
<dbReference type="RefSeq" id="WP_277415909.1">
    <property type="nucleotide sequence ID" value="NZ_CP119083.1"/>
</dbReference>
<evidence type="ECO:0000256" key="3">
    <source>
        <dbReference type="ARBA" id="ARBA00023012"/>
    </source>
</evidence>
<dbReference type="InterPro" id="IPR036890">
    <property type="entry name" value="HATPase_C_sf"/>
</dbReference>
<dbReference type="SMART" id="SM00387">
    <property type="entry name" value="HATPase_c"/>
    <property type="match status" value="1"/>
</dbReference>
<accession>A0ABY8BDB2</accession>
<evidence type="ECO:0000313" key="7">
    <source>
        <dbReference type="Proteomes" id="UP001216510"/>
    </source>
</evidence>
<keyword evidence="4" id="KW-1133">Transmembrane helix</keyword>
<evidence type="ECO:0000256" key="1">
    <source>
        <dbReference type="ARBA" id="ARBA00022679"/>
    </source>
</evidence>
<organism evidence="6 7">
    <name type="scientific">Pseudoduganella chitinolytica</name>
    <dbReference type="NCBI Taxonomy" id="34070"/>
    <lineage>
        <taxon>Bacteria</taxon>
        <taxon>Pseudomonadati</taxon>
        <taxon>Pseudomonadota</taxon>
        <taxon>Betaproteobacteria</taxon>
        <taxon>Burkholderiales</taxon>
        <taxon>Oxalobacteraceae</taxon>
        <taxon>Telluria group</taxon>
        <taxon>Pseudoduganella</taxon>
    </lineage>
</organism>
<dbReference type="Pfam" id="PF02518">
    <property type="entry name" value="HATPase_c"/>
    <property type="match status" value="1"/>
</dbReference>
<gene>
    <name evidence="6" type="ORF">PX653_28070</name>
</gene>
<dbReference type="InterPro" id="IPR050482">
    <property type="entry name" value="Sensor_HK_TwoCompSys"/>
</dbReference>
<feature type="domain" description="Histidine kinase/HSP90-like ATPase" evidence="5">
    <location>
        <begin position="749"/>
        <end position="845"/>
    </location>
</feature>
<evidence type="ECO:0000256" key="2">
    <source>
        <dbReference type="ARBA" id="ARBA00022777"/>
    </source>
</evidence>
<keyword evidence="3" id="KW-0902">Two-component regulatory system</keyword>
<dbReference type="SUPFAM" id="SSF50998">
    <property type="entry name" value="Quinoprotein alcohol dehydrogenase-like"/>
    <property type="match status" value="1"/>
</dbReference>
<dbReference type="Gene3D" id="1.20.5.1930">
    <property type="match status" value="1"/>
</dbReference>
<dbReference type="InterPro" id="IPR011047">
    <property type="entry name" value="Quinoprotein_ADH-like_sf"/>
</dbReference>
<dbReference type="Proteomes" id="UP001216510">
    <property type="component" value="Chromosome"/>
</dbReference>
<keyword evidence="2" id="KW-0418">Kinase</keyword>
<dbReference type="Pfam" id="PF07730">
    <property type="entry name" value="HisKA_3"/>
    <property type="match status" value="1"/>
</dbReference>
<dbReference type="Gene3D" id="3.30.565.10">
    <property type="entry name" value="Histidine kinase-like ATPase, C-terminal domain"/>
    <property type="match status" value="1"/>
</dbReference>
<dbReference type="Pfam" id="PF07495">
    <property type="entry name" value="Y_Y_Y"/>
    <property type="match status" value="1"/>
</dbReference>
<dbReference type="InterPro" id="IPR011712">
    <property type="entry name" value="Sig_transdc_His_kin_sub3_dim/P"/>
</dbReference>
<sequence length="848" mass="93463">MALDPAGVLYVAASSALVRLRDGKWERTGADSLPPGMRTAIVFDRDGTLWVSVNAHYYARPRDSAPFVEVLNADDLWLTTVGGVVHTVLRDKGLVRVRLGRPVEPVRIEQPPARGPQLYAGGMFDGPDGSLWYQRQDGVARMVAGKDGVLHAMEVFANHNGNGDAPHPGMVDREGNLSLLSFEGVERYQPHRFRRLPTSKESFYWLAQRGMGDELWLGSMESPMVRLGADGSKRQTAVIAPQALVRAAADRVWVGTATDLWEFHGDAERRWDLPAQLGKKYEIQAVALDRDGGLLVSIIRNGLWRFDAGTWRQDERLSNVPEPTPLTMLTDRAGRTWIGLVNNRFGELTATGFRPVSTSLGTVLAMLDSGGRLLVGGDGGVTWLDRETLRPLRLRDGAAMRRVTGLVTDGDGSLWAHSDDGLYRIPAAALRRFWQAPDEPVEAELFNFEDGVRGQAAQVRPLPSLAVAQGGRLYYATVSQVGWIDPATIRRNPRAPDVLVQALHSGGRDYDAVDGVTLPRLTTSVDIAFTATALSMPDRVRLKYRLDGVDSDWRTVRRERGAQYTNLGPGQYVLHAIAANEDGVWNRTGAQLRFAIAPAFWQTWWFRLACALAALLALAQLYRWRMAVVRRRAEERAAARLDATLQERGRIARALHDNLLQAVQALILRFHVVQARLPQEPELQSMLDKVLRYAEQLVESARDEVLALRRPPSDEFIAELHDALLKATPDAAALLDFGTEGVTRPLRSDTAMEVLYVLREALGNSARHADATRVTVRLRFTDAGLEGEVADDGVGIDPAIVRDGRPGHWGLVGMRERIGRVGGVLVIDTPPAGGTMLRFSVPAAQAYA</sequence>
<feature type="transmembrane region" description="Helical" evidence="4">
    <location>
        <begin position="604"/>
        <end position="622"/>
    </location>
</feature>
<dbReference type="Gene3D" id="2.60.40.10">
    <property type="entry name" value="Immunoglobulins"/>
    <property type="match status" value="1"/>
</dbReference>
<keyword evidence="1" id="KW-0808">Transferase</keyword>
<evidence type="ECO:0000256" key="4">
    <source>
        <dbReference type="SAM" id="Phobius"/>
    </source>
</evidence>
<proteinExistence type="predicted"/>
<dbReference type="PANTHER" id="PTHR24421:SF62">
    <property type="entry name" value="SENSORY TRANSDUCTION HISTIDINE KINASE"/>
    <property type="match status" value="1"/>
</dbReference>
<dbReference type="InterPro" id="IPR011123">
    <property type="entry name" value="Y_Y_Y"/>
</dbReference>
<dbReference type="InterPro" id="IPR003594">
    <property type="entry name" value="HATPase_dom"/>
</dbReference>
<dbReference type="InterPro" id="IPR015943">
    <property type="entry name" value="WD40/YVTN_repeat-like_dom_sf"/>
</dbReference>
<dbReference type="InterPro" id="IPR013783">
    <property type="entry name" value="Ig-like_fold"/>
</dbReference>